<dbReference type="InterPro" id="IPR032710">
    <property type="entry name" value="NTF2-like_dom_sf"/>
</dbReference>
<proteinExistence type="predicted"/>
<dbReference type="RefSeq" id="WP_268975747.1">
    <property type="nucleotide sequence ID" value="NZ_CP117522.1"/>
</dbReference>
<evidence type="ECO:0000313" key="2">
    <source>
        <dbReference type="EMBL" id="WNF00204.1"/>
    </source>
</evidence>
<reference evidence="2 3" key="1">
    <citation type="submission" date="2023-02" db="EMBL/GenBank/DDBJ databases">
        <title>Streptomyces sp. SCA4-21 with antifungal activity against Fusarium oxysporum f. sp. cubense, Streptomyces sp. SCA2-17 with antifungal activity against Fusarium oxysporum f. sp. cubense.</title>
        <authorList>
            <person name="Qi D."/>
        </authorList>
    </citation>
    <scope>NUCLEOTIDE SEQUENCE [LARGE SCALE GENOMIC DNA]</scope>
    <source>
        <strain evidence="2 3">SCA4-21</strain>
    </source>
</reference>
<dbReference type="Proteomes" id="UP001305606">
    <property type="component" value="Chromosome"/>
</dbReference>
<accession>A0ABY9V978</accession>
<organism evidence="2 3">
    <name type="scientific">Streptomyces luomodiensis</name>
    <dbReference type="NCBI Taxonomy" id="3026192"/>
    <lineage>
        <taxon>Bacteria</taxon>
        <taxon>Bacillati</taxon>
        <taxon>Actinomycetota</taxon>
        <taxon>Actinomycetes</taxon>
        <taxon>Kitasatosporales</taxon>
        <taxon>Streptomycetaceae</taxon>
        <taxon>Streptomyces</taxon>
    </lineage>
</organism>
<sequence length="157" mass="16384">MNPSAPAFPASARLAENPQLADIHQLYALQSHLIDGGRAAEWAATFTAGATFDSPSYPAPVTGTAALTAFAERFAADCAAEGVVRRHVIGNIAVTGDDGAGTLRVEAYLQIVATPRGGTPRTERFTTLTDQVVHDGDGWRIAARTVRRDDLPGAAGA</sequence>
<evidence type="ECO:0000313" key="3">
    <source>
        <dbReference type="Proteomes" id="UP001305606"/>
    </source>
</evidence>
<protein>
    <submittedName>
        <fullName evidence="2">Nuclear transport factor 2 family protein</fullName>
    </submittedName>
</protein>
<gene>
    <name evidence="2" type="ORF">PS467_35255</name>
</gene>
<name>A0ABY9V978_9ACTN</name>
<feature type="domain" description="SnoaL-like" evidence="1">
    <location>
        <begin position="21"/>
        <end position="145"/>
    </location>
</feature>
<evidence type="ECO:0000259" key="1">
    <source>
        <dbReference type="Pfam" id="PF13577"/>
    </source>
</evidence>
<dbReference type="Pfam" id="PF13577">
    <property type="entry name" value="SnoaL_4"/>
    <property type="match status" value="1"/>
</dbReference>
<keyword evidence="3" id="KW-1185">Reference proteome</keyword>
<dbReference type="SUPFAM" id="SSF54427">
    <property type="entry name" value="NTF2-like"/>
    <property type="match status" value="1"/>
</dbReference>
<dbReference type="InterPro" id="IPR037401">
    <property type="entry name" value="SnoaL-like"/>
</dbReference>
<dbReference type="CDD" id="cd00531">
    <property type="entry name" value="NTF2_like"/>
    <property type="match status" value="1"/>
</dbReference>
<dbReference type="EMBL" id="CP117522">
    <property type="protein sequence ID" value="WNF00204.1"/>
    <property type="molecule type" value="Genomic_DNA"/>
</dbReference>
<dbReference type="Gene3D" id="3.10.450.50">
    <property type="match status" value="1"/>
</dbReference>